<feature type="region of interest" description="Disordered" evidence="1">
    <location>
        <begin position="117"/>
        <end position="138"/>
    </location>
</feature>
<keyword evidence="3" id="KW-1185">Reference proteome</keyword>
<sequence length="212" mass="23194">MTPRADEFGGENLSTTDEEDDDEALKRDLAALSKACTNSPRNSNGVTAVVDSDRSNDDGNDGNSDDDDVDYLLKLDPLLAAGDSIVPAVNHSGNGIDDSDEEKDAESIRKVNDLFHKLESVPPPPPPPASLSDDDDDDVDDVGTARAILSHYSNKVESVCLEVIIIGFSFESQDCGKGYLGWIKVQSYHILMGELSRLRRKSYYLDPYIRQV</sequence>
<accession>A0AAN9F9C5</accession>
<dbReference type="Proteomes" id="UP001359559">
    <property type="component" value="Unassembled WGS sequence"/>
</dbReference>
<evidence type="ECO:0000313" key="3">
    <source>
        <dbReference type="Proteomes" id="UP001359559"/>
    </source>
</evidence>
<feature type="region of interest" description="Disordered" evidence="1">
    <location>
        <begin position="1"/>
        <end position="68"/>
    </location>
</feature>
<feature type="region of interest" description="Disordered" evidence="1">
    <location>
        <begin position="86"/>
        <end position="105"/>
    </location>
</feature>
<dbReference type="EMBL" id="JAYKXN010000007">
    <property type="protein sequence ID" value="KAK7271204.1"/>
    <property type="molecule type" value="Genomic_DNA"/>
</dbReference>
<gene>
    <name evidence="2" type="ORF">RJT34_26909</name>
</gene>
<dbReference type="AlphaFoldDB" id="A0AAN9F9C5"/>
<feature type="compositionally biased region" description="Acidic residues" evidence="1">
    <location>
        <begin position="58"/>
        <end position="68"/>
    </location>
</feature>
<evidence type="ECO:0000256" key="1">
    <source>
        <dbReference type="SAM" id="MobiDB-lite"/>
    </source>
</evidence>
<evidence type="ECO:0000313" key="2">
    <source>
        <dbReference type="EMBL" id="KAK7271204.1"/>
    </source>
</evidence>
<protein>
    <submittedName>
        <fullName evidence="2">Uncharacterized protein</fullName>
    </submittedName>
</protein>
<feature type="compositionally biased region" description="Polar residues" evidence="1">
    <location>
        <begin position="35"/>
        <end position="46"/>
    </location>
</feature>
<reference evidence="2 3" key="1">
    <citation type="submission" date="2024-01" db="EMBL/GenBank/DDBJ databases">
        <title>The genomes of 5 underutilized Papilionoideae crops provide insights into root nodulation and disease resistance.</title>
        <authorList>
            <person name="Yuan L."/>
        </authorList>
    </citation>
    <scope>NUCLEOTIDE SEQUENCE [LARGE SCALE GENOMIC DNA]</scope>
    <source>
        <strain evidence="2">LY-2023</strain>
        <tissue evidence="2">Leaf</tissue>
    </source>
</reference>
<name>A0AAN9F9C5_CLITE</name>
<organism evidence="2 3">
    <name type="scientific">Clitoria ternatea</name>
    <name type="common">Butterfly pea</name>
    <dbReference type="NCBI Taxonomy" id="43366"/>
    <lineage>
        <taxon>Eukaryota</taxon>
        <taxon>Viridiplantae</taxon>
        <taxon>Streptophyta</taxon>
        <taxon>Embryophyta</taxon>
        <taxon>Tracheophyta</taxon>
        <taxon>Spermatophyta</taxon>
        <taxon>Magnoliopsida</taxon>
        <taxon>eudicotyledons</taxon>
        <taxon>Gunneridae</taxon>
        <taxon>Pentapetalae</taxon>
        <taxon>rosids</taxon>
        <taxon>fabids</taxon>
        <taxon>Fabales</taxon>
        <taxon>Fabaceae</taxon>
        <taxon>Papilionoideae</taxon>
        <taxon>50 kb inversion clade</taxon>
        <taxon>NPAAA clade</taxon>
        <taxon>indigoferoid/millettioid clade</taxon>
        <taxon>Phaseoleae</taxon>
        <taxon>Clitoria</taxon>
    </lineage>
</organism>
<comment type="caution">
    <text evidence="2">The sequence shown here is derived from an EMBL/GenBank/DDBJ whole genome shotgun (WGS) entry which is preliminary data.</text>
</comment>
<proteinExistence type="predicted"/>